<dbReference type="FunFam" id="1.10.10.10:FF:000001">
    <property type="entry name" value="LysR family transcriptional regulator"/>
    <property type="match status" value="1"/>
</dbReference>
<keyword evidence="7" id="KW-1185">Reference proteome</keyword>
<dbReference type="InterPro" id="IPR005119">
    <property type="entry name" value="LysR_subst-bd"/>
</dbReference>
<evidence type="ECO:0000256" key="4">
    <source>
        <dbReference type="ARBA" id="ARBA00023163"/>
    </source>
</evidence>
<dbReference type="SUPFAM" id="SSF53850">
    <property type="entry name" value="Periplasmic binding protein-like II"/>
    <property type="match status" value="1"/>
</dbReference>
<dbReference type="PANTHER" id="PTHR30346:SF0">
    <property type="entry name" value="HCA OPERON TRANSCRIPTIONAL ACTIVATOR HCAR"/>
    <property type="match status" value="1"/>
</dbReference>
<sequence length="306" mass="32684">MEQQQVLAFLALAEELHFGRAAQRLFLTQPTLSRTIRGLEQELGVALFERSSRSVRLTPAGSALVQPAEDLRDSHDRAVASVTEAAAGLSGTVTLAFTGAASYRLAARIAALVAERHPGVTLRLFSTSVANEGLNQVLDHSVDAVLGRWGSVPAGISSRRLAREDFVVAVPSSHRLAGRGSVAFGEIAQDPFIHLPEHPRSVLRERLSELSERYGVTPDTVRSAPDSWTALALVGEGLGITLTISSVRDNTDLPGIEFLDLSDDGDPAWLSLAWLTRYTNSAVVSVLRCAEAAASELPNGISTDEA</sequence>
<evidence type="ECO:0000313" key="6">
    <source>
        <dbReference type="EMBL" id="QIK64426.1"/>
    </source>
</evidence>
<evidence type="ECO:0000256" key="1">
    <source>
        <dbReference type="ARBA" id="ARBA00009437"/>
    </source>
</evidence>
<keyword evidence="2" id="KW-0805">Transcription regulation</keyword>
<proteinExistence type="inferred from homology"/>
<dbReference type="GO" id="GO:0003700">
    <property type="term" value="F:DNA-binding transcription factor activity"/>
    <property type="evidence" value="ECO:0007669"/>
    <property type="project" value="InterPro"/>
</dbReference>
<dbReference type="PRINTS" id="PR00039">
    <property type="entry name" value="HTHLYSR"/>
</dbReference>
<dbReference type="Proteomes" id="UP000502677">
    <property type="component" value="Chromosome"/>
</dbReference>
<dbReference type="GO" id="GO:0003677">
    <property type="term" value="F:DNA binding"/>
    <property type="evidence" value="ECO:0007669"/>
    <property type="project" value="UniProtKB-KW"/>
</dbReference>
<dbReference type="Gene3D" id="1.10.10.10">
    <property type="entry name" value="Winged helix-like DNA-binding domain superfamily/Winged helix DNA-binding domain"/>
    <property type="match status" value="1"/>
</dbReference>
<accession>A0A6G7XIW4</accession>
<dbReference type="RefSeq" id="WP_166292758.1">
    <property type="nucleotide sequence ID" value="NZ_CP049863.1"/>
</dbReference>
<dbReference type="Pfam" id="PF00126">
    <property type="entry name" value="HTH_1"/>
    <property type="match status" value="1"/>
</dbReference>
<keyword evidence="4" id="KW-0804">Transcription</keyword>
<evidence type="ECO:0000256" key="3">
    <source>
        <dbReference type="ARBA" id="ARBA00023125"/>
    </source>
</evidence>
<dbReference type="InterPro" id="IPR036390">
    <property type="entry name" value="WH_DNA-bd_sf"/>
</dbReference>
<dbReference type="SUPFAM" id="SSF46785">
    <property type="entry name" value="Winged helix' DNA-binding domain"/>
    <property type="match status" value="1"/>
</dbReference>
<organism evidence="6 7">
    <name type="scientific">Leucobacter viscericola</name>
    <dbReference type="NCBI Taxonomy" id="2714935"/>
    <lineage>
        <taxon>Bacteria</taxon>
        <taxon>Bacillati</taxon>
        <taxon>Actinomycetota</taxon>
        <taxon>Actinomycetes</taxon>
        <taxon>Micrococcales</taxon>
        <taxon>Microbacteriaceae</taxon>
        <taxon>Leucobacter</taxon>
    </lineage>
</organism>
<evidence type="ECO:0000259" key="5">
    <source>
        <dbReference type="PROSITE" id="PS50931"/>
    </source>
</evidence>
<evidence type="ECO:0000313" key="7">
    <source>
        <dbReference type="Proteomes" id="UP000502677"/>
    </source>
</evidence>
<keyword evidence="3" id="KW-0238">DNA-binding</keyword>
<reference evidence="6 7" key="1">
    <citation type="submission" date="2020-03" db="EMBL/GenBank/DDBJ databases">
        <title>Leucobacter sp. nov., isolated from beetles.</title>
        <authorList>
            <person name="Hyun D.-W."/>
            <person name="Bae J.-W."/>
        </authorList>
    </citation>
    <scope>NUCLEOTIDE SEQUENCE [LARGE SCALE GENOMIC DNA]</scope>
    <source>
        <strain evidence="6 7">HDW9C</strain>
    </source>
</reference>
<name>A0A6G7XIW4_9MICO</name>
<dbReference type="AlphaFoldDB" id="A0A6G7XIW4"/>
<comment type="similarity">
    <text evidence="1">Belongs to the LysR transcriptional regulatory family.</text>
</comment>
<dbReference type="PROSITE" id="PS50931">
    <property type="entry name" value="HTH_LYSR"/>
    <property type="match status" value="1"/>
</dbReference>
<dbReference type="InterPro" id="IPR000847">
    <property type="entry name" value="LysR_HTH_N"/>
</dbReference>
<dbReference type="KEGG" id="lvi:G7068_15330"/>
<dbReference type="CDD" id="cd08414">
    <property type="entry name" value="PBP2_LTTR_aromatics_like"/>
    <property type="match status" value="1"/>
</dbReference>
<dbReference type="EMBL" id="CP049863">
    <property type="protein sequence ID" value="QIK64426.1"/>
    <property type="molecule type" value="Genomic_DNA"/>
</dbReference>
<evidence type="ECO:0000256" key="2">
    <source>
        <dbReference type="ARBA" id="ARBA00023015"/>
    </source>
</evidence>
<dbReference type="InterPro" id="IPR036388">
    <property type="entry name" value="WH-like_DNA-bd_sf"/>
</dbReference>
<feature type="domain" description="HTH lysR-type" evidence="5">
    <location>
        <begin position="1"/>
        <end position="58"/>
    </location>
</feature>
<protein>
    <submittedName>
        <fullName evidence="6">LysR family transcriptional regulator</fullName>
    </submittedName>
</protein>
<dbReference type="Gene3D" id="3.40.190.10">
    <property type="entry name" value="Periplasmic binding protein-like II"/>
    <property type="match status" value="2"/>
</dbReference>
<gene>
    <name evidence="6" type="ORF">G7068_15330</name>
</gene>
<dbReference type="PANTHER" id="PTHR30346">
    <property type="entry name" value="TRANSCRIPTIONAL DUAL REGULATOR HCAR-RELATED"/>
    <property type="match status" value="1"/>
</dbReference>
<dbReference type="Pfam" id="PF03466">
    <property type="entry name" value="LysR_substrate"/>
    <property type="match status" value="1"/>
</dbReference>
<dbReference type="GO" id="GO:0032993">
    <property type="term" value="C:protein-DNA complex"/>
    <property type="evidence" value="ECO:0007669"/>
    <property type="project" value="TreeGrafter"/>
</dbReference>